<reference evidence="13" key="1">
    <citation type="journal article" date="2019" name="Int. J. Syst. Evol. Microbiol.">
        <title>The Global Catalogue of Microorganisms (GCM) 10K type strain sequencing project: providing services to taxonomists for standard genome sequencing and annotation.</title>
        <authorList>
            <consortium name="The Broad Institute Genomics Platform"/>
            <consortium name="The Broad Institute Genome Sequencing Center for Infectious Disease"/>
            <person name="Wu L."/>
            <person name="Ma J."/>
        </authorList>
    </citation>
    <scope>NUCLEOTIDE SEQUENCE [LARGE SCALE GENOMIC DNA]</scope>
    <source>
        <strain evidence="13">JCM 16083</strain>
    </source>
</reference>
<dbReference type="InterPro" id="IPR036068">
    <property type="entry name" value="Nicotinate_pribotase-like_C"/>
</dbReference>
<dbReference type="SUPFAM" id="SSF54675">
    <property type="entry name" value="Nicotinate/Quinolinate PRTase N-terminal domain-like"/>
    <property type="match status" value="1"/>
</dbReference>
<dbReference type="InterPro" id="IPR022412">
    <property type="entry name" value="Quinolinate_PRibosylTrfase_N"/>
</dbReference>
<evidence type="ECO:0000256" key="1">
    <source>
        <dbReference type="ARBA" id="ARBA00003237"/>
    </source>
</evidence>
<sequence length="278" mass="31170">MIDEIIDNALREDIGEGDHSSLACVPVEGKGTARLLVKDEGIIAGVELADRIFKRFDPSLEVTVFIQDGEWVKPGDIVFELKGSSRSILSTERLVLNFMQRMSGIATQTRELVDLIQGTTCQLLDTRKTTPGIRYMEKWAVRIGGGHNHRFALYDMIMIKDNHIDYAGGIPQAIERVHDYLDANGKNLKIEIEVRDENELDQVLQVGKVDRIMLDNFTPEQIKKVLTRIPKAYETEASGGITKETIRSYAETGVNFISVGALTHSFRSLDMSLKAVFE</sequence>
<dbReference type="InterPro" id="IPR037128">
    <property type="entry name" value="Quinolinate_PRibosylTase_N_sf"/>
</dbReference>
<comment type="function">
    <text evidence="1">Involved in the catabolism of quinolinic acid (QA).</text>
</comment>
<dbReference type="EMBL" id="BAAAFH010000003">
    <property type="protein sequence ID" value="GAA0874588.1"/>
    <property type="molecule type" value="Genomic_DNA"/>
</dbReference>
<feature type="domain" description="Quinolinate phosphoribosyl transferase C-terminal" evidence="10">
    <location>
        <begin position="105"/>
        <end position="274"/>
    </location>
</feature>
<dbReference type="InterPro" id="IPR027277">
    <property type="entry name" value="NadC/ModD"/>
</dbReference>
<dbReference type="Gene3D" id="3.90.1170.20">
    <property type="entry name" value="Quinolinate phosphoribosyl transferase, N-terminal domain"/>
    <property type="match status" value="1"/>
</dbReference>
<evidence type="ECO:0000256" key="2">
    <source>
        <dbReference type="ARBA" id="ARBA00004893"/>
    </source>
</evidence>
<dbReference type="PANTHER" id="PTHR32179">
    <property type="entry name" value="NICOTINATE-NUCLEOTIDE PYROPHOSPHORYLASE [CARBOXYLATING]"/>
    <property type="match status" value="1"/>
</dbReference>
<keyword evidence="6 9" id="KW-0328">Glycosyltransferase</keyword>
<evidence type="ECO:0000259" key="11">
    <source>
        <dbReference type="Pfam" id="PF02749"/>
    </source>
</evidence>
<accession>A0ABP3XYS6</accession>
<comment type="pathway">
    <text evidence="2">Cofactor biosynthesis; NAD(+) biosynthesis; nicotinate D-ribonucleotide from quinolinate: step 1/1.</text>
</comment>
<evidence type="ECO:0000256" key="4">
    <source>
        <dbReference type="ARBA" id="ARBA00011944"/>
    </source>
</evidence>
<name>A0ABP3XYS6_9FLAO</name>
<evidence type="ECO:0000313" key="13">
    <source>
        <dbReference type="Proteomes" id="UP001501126"/>
    </source>
</evidence>
<keyword evidence="5" id="KW-0662">Pyridine nucleotide biosynthesis</keyword>
<evidence type="ECO:0000256" key="5">
    <source>
        <dbReference type="ARBA" id="ARBA00022642"/>
    </source>
</evidence>
<evidence type="ECO:0000256" key="7">
    <source>
        <dbReference type="ARBA" id="ARBA00022679"/>
    </source>
</evidence>
<keyword evidence="13" id="KW-1185">Reference proteome</keyword>
<feature type="domain" description="Quinolinate phosphoribosyl transferase N-terminal" evidence="11">
    <location>
        <begin position="21"/>
        <end position="103"/>
    </location>
</feature>
<evidence type="ECO:0000256" key="8">
    <source>
        <dbReference type="ARBA" id="ARBA00033102"/>
    </source>
</evidence>
<keyword evidence="7 9" id="KW-0808">Transferase</keyword>
<evidence type="ECO:0000256" key="9">
    <source>
        <dbReference type="PIRNR" id="PIRNR006250"/>
    </source>
</evidence>
<gene>
    <name evidence="12" type="primary">nadC</name>
    <name evidence="12" type="ORF">GCM10009118_09960</name>
</gene>
<dbReference type="RefSeq" id="WP_343785488.1">
    <property type="nucleotide sequence ID" value="NZ_BAAAFH010000003.1"/>
</dbReference>
<evidence type="ECO:0000313" key="12">
    <source>
        <dbReference type="EMBL" id="GAA0874588.1"/>
    </source>
</evidence>
<dbReference type="InterPro" id="IPR004393">
    <property type="entry name" value="NadC"/>
</dbReference>
<protein>
    <recommendedName>
        <fullName evidence="4">nicotinate-nucleotide diphosphorylase (carboxylating)</fullName>
        <ecNumber evidence="4">2.4.2.19</ecNumber>
    </recommendedName>
    <alternativeName>
        <fullName evidence="8">Quinolinate phosphoribosyltransferase [decarboxylating]</fullName>
    </alternativeName>
</protein>
<dbReference type="PIRSF" id="PIRSF006250">
    <property type="entry name" value="NadC_ModD"/>
    <property type="match status" value="1"/>
</dbReference>
<comment type="similarity">
    <text evidence="3 9">Belongs to the NadC/ModD family.</text>
</comment>
<dbReference type="InterPro" id="IPR013785">
    <property type="entry name" value="Aldolase_TIM"/>
</dbReference>
<dbReference type="InterPro" id="IPR002638">
    <property type="entry name" value="Quinolinate_PRibosylTrfase_C"/>
</dbReference>
<organism evidence="12 13">
    <name type="scientific">Wandonia haliotis</name>
    <dbReference type="NCBI Taxonomy" id="574963"/>
    <lineage>
        <taxon>Bacteria</taxon>
        <taxon>Pseudomonadati</taxon>
        <taxon>Bacteroidota</taxon>
        <taxon>Flavobacteriia</taxon>
        <taxon>Flavobacteriales</taxon>
        <taxon>Crocinitomicaceae</taxon>
        <taxon>Wandonia</taxon>
    </lineage>
</organism>
<dbReference type="PANTHER" id="PTHR32179:SF3">
    <property type="entry name" value="NICOTINATE-NUCLEOTIDE PYROPHOSPHORYLASE [CARBOXYLATING]"/>
    <property type="match status" value="1"/>
</dbReference>
<dbReference type="NCBIfam" id="TIGR00078">
    <property type="entry name" value="nadC"/>
    <property type="match status" value="1"/>
</dbReference>
<dbReference type="SUPFAM" id="SSF51690">
    <property type="entry name" value="Nicotinate/Quinolinate PRTase C-terminal domain-like"/>
    <property type="match status" value="1"/>
</dbReference>
<dbReference type="Proteomes" id="UP001501126">
    <property type="component" value="Unassembled WGS sequence"/>
</dbReference>
<comment type="caution">
    <text evidence="12">The sequence shown here is derived from an EMBL/GenBank/DDBJ whole genome shotgun (WGS) entry which is preliminary data.</text>
</comment>
<dbReference type="Pfam" id="PF02749">
    <property type="entry name" value="QRPTase_N"/>
    <property type="match status" value="1"/>
</dbReference>
<dbReference type="CDD" id="cd01572">
    <property type="entry name" value="QPRTase"/>
    <property type="match status" value="1"/>
</dbReference>
<proteinExistence type="inferred from homology"/>
<dbReference type="Gene3D" id="3.20.20.70">
    <property type="entry name" value="Aldolase class I"/>
    <property type="match status" value="1"/>
</dbReference>
<evidence type="ECO:0000256" key="3">
    <source>
        <dbReference type="ARBA" id="ARBA00009400"/>
    </source>
</evidence>
<dbReference type="EC" id="2.4.2.19" evidence="4"/>
<evidence type="ECO:0000259" key="10">
    <source>
        <dbReference type="Pfam" id="PF01729"/>
    </source>
</evidence>
<dbReference type="Pfam" id="PF01729">
    <property type="entry name" value="QRPTase_C"/>
    <property type="match status" value="1"/>
</dbReference>
<evidence type="ECO:0000256" key="6">
    <source>
        <dbReference type="ARBA" id="ARBA00022676"/>
    </source>
</evidence>